<comment type="caution">
    <text evidence="1">The sequence shown here is derived from an EMBL/GenBank/DDBJ whole genome shotgun (WGS) entry which is preliminary data.</text>
</comment>
<evidence type="ECO:0000313" key="2">
    <source>
        <dbReference type="Proteomes" id="UP000326924"/>
    </source>
</evidence>
<evidence type="ECO:0000313" key="1">
    <source>
        <dbReference type="EMBL" id="KAA8893435.1"/>
    </source>
</evidence>
<protein>
    <submittedName>
        <fullName evidence="1">Uncharacterized protein</fullName>
    </submittedName>
</protein>
<name>A0A5J5ED10_9PEZI</name>
<sequence length="79" mass="8140">MSRIPASATASLAVGQTTAQLLAEQHEVIAFGARIQHIEDGGKVVFVLAGNVASSIFVVFGSLGCPSDVLWGLTPSDTQ</sequence>
<dbReference type="EMBL" id="VXIS01000444">
    <property type="protein sequence ID" value="KAA8893435.1"/>
    <property type="molecule type" value="Genomic_DNA"/>
</dbReference>
<proteinExistence type="predicted"/>
<gene>
    <name evidence="1" type="ORF">FN846DRAFT_914041</name>
</gene>
<dbReference type="AlphaFoldDB" id="A0A5J5ED10"/>
<keyword evidence="2" id="KW-1185">Reference proteome</keyword>
<dbReference type="InParanoid" id="A0A5J5ED10"/>
<reference evidence="1 2" key="1">
    <citation type="submission" date="2019-09" db="EMBL/GenBank/DDBJ databases">
        <title>Draft genome of the ectomycorrhizal ascomycete Sphaerosporella brunnea.</title>
        <authorList>
            <consortium name="DOE Joint Genome Institute"/>
            <person name="Benucci G.M."/>
            <person name="Marozzi G."/>
            <person name="Antonielli L."/>
            <person name="Sanchez S."/>
            <person name="Marco P."/>
            <person name="Wang X."/>
            <person name="Falini L.B."/>
            <person name="Barry K."/>
            <person name="Haridas S."/>
            <person name="Lipzen A."/>
            <person name="Labutti K."/>
            <person name="Grigoriev I.V."/>
            <person name="Murat C."/>
            <person name="Martin F."/>
            <person name="Albertini E."/>
            <person name="Donnini D."/>
            <person name="Bonito G."/>
        </authorList>
    </citation>
    <scope>NUCLEOTIDE SEQUENCE [LARGE SCALE GENOMIC DNA]</scope>
    <source>
        <strain evidence="1 2">Sb_GMNB300</strain>
    </source>
</reference>
<accession>A0A5J5ED10</accession>
<dbReference type="Proteomes" id="UP000326924">
    <property type="component" value="Unassembled WGS sequence"/>
</dbReference>
<organism evidence="1 2">
    <name type="scientific">Sphaerosporella brunnea</name>
    <dbReference type="NCBI Taxonomy" id="1250544"/>
    <lineage>
        <taxon>Eukaryota</taxon>
        <taxon>Fungi</taxon>
        <taxon>Dikarya</taxon>
        <taxon>Ascomycota</taxon>
        <taxon>Pezizomycotina</taxon>
        <taxon>Pezizomycetes</taxon>
        <taxon>Pezizales</taxon>
        <taxon>Pyronemataceae</taxon>
        <taxon>Sphaerosporella</taxon>
    </lineage>
</organism>